<evidence type="ECO:0000313" key="1">
    <source>
        <dbReference type="EMBL" id="PCD77498.1"/>
    </source>
</evidence>
<keyword evidence="2" id="KW-1185">Reference proteome</keyword>
<reference evidence="1 2" key="1">
    <citation type="submission" date="2017-09" db="EMBL/GenBank/DDBJ databases">
        <title>A multilocus sequence analysis scheme for characterization of bacteria in the genus Thioclava.</title>
        <authorList>
            <person name="Liu Y."/>
            <person name="Shao Z."/>
        </authorList>
    </citation>
    <scope>NUCLEOTIDE SEQUENCE [LARGE SCALE GENOMIC DNA]</scope>
    <source>
        <strain evidence="1 2">CAU 1312</strain>
    </source>
</reference>
<name>A0A2A4CT81_9RHOB</name>
<organism evidence="1 2">
    <name type="scientific">Pseudothioclava arenosa</name>
    <dbReference type="NCBI Taxonomy" id="1795308"/>
    <lineage>
        <taxon>Bacteria</taxon>
        <taxon>Pseudomonadati</taxon>
        <taxon>Pseudomonadota</taxon>
        <taxon>Alphaproteobacteria</taxon>
        <taxon>Rhodobacterales</taxon>
        <taxon>Paracoccaceae</taxon>
        <taxon>Pseudothioclava</taxon>
    </lineage>
</organism>
<dbReference type="Proteomes" id="UP000243507">
    <property type="component" value="Unassembled WGS sequence"/>
</dbReference>
<dbReference type="RefSeq" id="WP_096431006.1">
    <property type="nucleotide sequence ID" value="NZ_NTJD01000002.1"/>
</dbReference>
<dbReference type="PROSITE" id="PS51257">
    <property type="entry name" value="PROKAR_LIPOPROTEIN"/>
    <property type="match status" value="1"/>
</dbReference>
<protein>
    <recommendedName>
        <fullName evidence="3">YMGG-like Gly-zipper domain-containing protein</fullName>
    </recommendedName>
</protein>
<gene>
    <name evidence="1" type="ORF">CLN94_03040</name>
</gene>
<sequence length="66" mass="6322">MRKPYLILALVAATALSGCLETDGERALAGAAGGALVADALDANIVAGAAVGALAGTYCDDAGVCQ</sequence>
<dbReference type="EMBL" id="NTJD01000002">
    <property type="protein sequence ID" value="PCD77498.1"/>
    <property type="molecule type" value="Genomic_DNA"/>
</dbReference>
<comment type="caution">
    <text evidence="1">The sequence shown here is derived from an EMBL/GenBank/DDBJ whole genome shotgun (WGS) entry which is preliminary data.</text>
</comment>
<proteinExistence type="predicted"/>
<evidence type="ECO:0008006" key="3">
    <source>
        <dbReference type="Google" id="ProtNLM"/>
    </source>
</evidence>
<accession>A0A2A4CT81</accession>
<dbReference type="AlphaFoldDB" id="A0A2A4CT81"/>
<evidence type="ECO:0000313" key="2">
    <source>
        <dbReference type="Proteomes" id="UP000243507"/>
    </source>
</evidence>